<evidence type="ECO:0000313" key="2">
    <source>
        <dbReference type="EMBL" id="MUP12923.1"/>
    </source>
</evidence>
<dbReference type="PANTHER" id="PTHR47328">
    <property type="match status" value="1"/>
</dbReference>
<keyword evidence="3" id="KW-1185">Reference proteome</keyword>
<evidence type="ECO:0000313" key="4">
    <source>
        <dbReference type="Proteomes" id="UP000179536"/>
    </source>
</evidence>
<organism evidence="2 4">
    <name type="scientific">Agrobacterium vitis</name>
    <name type="common">Rhizobium vitis</name>
    <dbReference type="NCBI Taxonomy" id="373"/>
    <lineage>
        <taxon>Bacteria</taxon>
        <taxon>Pseudomonadati</taxon>
        <taxon>Pseudomonadota</taxon>
        <taxon>Alphaproteobacteria</taxon>
        <taxon>Hyphomicrobiales</taxon>
        <taxon>Rhizobiaceae</taxon>
        <taxon>Rhizobium/Agrobacterium group</taxon>
        <taxon>Agrobacterium</taxon>
    </lineage>
</organism>
<dbReference type="Proteomes" id="UP000179454">
    <property type="component" value="Unassembled WGS sequence"/>
</dbReference>
<dbReference type="CDD" id="cd06150">
    <property type="entry name" value="YjgF_YER057c_UK114_like_2"/>
    <property type="match status" value="1"/>
</dbReference>
<dbReference type="Gene3D" id="3.30.1330.40">
    <property type="entry name" value="RutC-like"/>
    <property type="match status" value="1"/>
</dbReference>
<dbReference type="AlphaFoldDB" id="A0ABD6HFN5"/>
<name>A0ABD6HFN5_AGRVI</name>
<gene>
    <name evidence="2" type="ORF">BBK91_023960</name>
    <name evidence="1" type="ORF">BBL17_023865</name>
</gene>
<comment type="caution">
    <text evidence="2">The sequence shown here is derived from an EMBL/GenBank/DDBJ whole genome shotgun (WGS) entry which is preliminary data.</text>
</comment>
<dbReference type="Pfam" id="PF01042">
    <property type="entry name" value="Ribonuc_L-PSP"/>
    <property type="match status" value="1"/>
</dbReference>
<dbReference type="InterPro" id="IPR035959">
    <property type="entry name" value="RutC-like_sf"/>
</dbReference>
<dbReference type="EMBL" id="MBFE02000023">
    <property type="protein sequence ID" value="MUO44826.1"/>
    <property type="molecule type" value="Genomic_DNA"/>
</dbReference>
<dbReference type="SUPFAM" id="SSF55298">
    <property type="entry name" value="YjgF-like"/>
    <property type="match status" value="1"/>
</dbReference>
<dbReference type="EMBL" id="MBFA02000022">
    <property type="protein sequence ID" value="MUP12923.1"/>
    <property type="molecule type" value="Genomic_DNA"/>
</dbReference>
<proteinExistence type="predicted"/>
<dbReference type="Proteomes" id="UP000179536">
    <property type="component" value="Unassembled WGS sequence"/>
</dbReference>
<evidence type="ECO:0000313" key="1">
    <source>
        <dbReference type="EMBL" id="MUO44826.1"/>
    </source>
</evidence>
<dbReference type="InterPro" id="IPR006175">
    <property type="entry name" value="YjgF/YER057c/UK114"/>
</dbReference>
<accession>A0ABD6HFN5</accession>
<reference evidence="3 4" key="1">
    <citation type="submission" date="2019-11" db="EMBL/GenBank/DDBJ databases">
        <title>Whole-genome sequencing of Allorhizobium vitis.</title>
        <authorList>
            <person name="Gan H.M."/>
            <person name="Savka M.A."/>
        </authorList>
    </citation>
    <scope>NUCLEOTIDE SEQUENCE [LARGE SCALE GENOMIC DNA]</scope>
    <source>
        <strain evidence="2 4">RF2/1</strain>
        <strain evidence="1 3">T1/7</strain>
    </source>
</reference>
<protein>
    <submittedName>
        <fullName evidence="2">RidA family protein</fullName>
    </submittedName>
</protein>
<sequence length="116" mass="12887">MMTIERQHTSARMSKIVKCNNTVYLCGQVGNAGDSVAEQTQECLRRIDALLIEAGSSRSQMLQAIIWLADMSDFAEMNSVWDTWVPENQAPARACAQAKLARPDLRVEIIVTAECN</sequence>
<dbReference type="InterPro" id="IPR035709">
    <property type="entry name" value="YoaB-like"/>
</dbReference>
<dbReference type="PANTHER" id="PTHR47328:SF1">
    <property type="entry name" value="RUTC FAMILY PROTEIN YOAB"/>
    <property type="match status" value="1"/>
</dbReference>
<evidence type="ECO:0000313" key="3">
    <source>
        <dbReference type="Proteomes" id="UP000179454"/>
    </source>
</evidence>